<dbReference type="Gene3D" id="1.10.630.10">
    <property type="entry name" value="Cytochrome P450"/>
    <property type="match status" value="1"/>
</dbReference>
<dbReference type="CDD" id="cd20620">
    <property type="entry name" value="CYP132-like"/>
    <property type="match status" value="1"/>
</dbReference>
<dbReference type="InterPro" id="IPR002403">
    <property type="entry name" value="Cyt_P450_E_grp-IV"/>
</dbReference>
<keyword evidence="5 7" id="KW-0408">Iron</keyword>
<name>A0A9W6UTD5_9ACTN</name>
<sequence>MTKQAPLADGHPLLGSLRDLRDDTLGTYLRAHRSHGDVVRFAVGPPGLRASLYGVFSAEGVQRVLGTDAANFRKENNVYTEIRESVGNGLLTSQDAEYVRQRRMIQPLFTRSRVDAYAGIVHDEAAELAKRWESAPDGTVELSREMDVLTLRAVARILFGADIDTAAGIVGREFPVVGSSVLRRAVAPVRIPRGWPTPANRRTAAAQAELYRICDRIIARRLDDADQDARDMITLLTRARDEDGSRLGPEAVRDQVLIFLLAGHETTATALTFALHLLARHPEAQERARAEVDLALDGRPAAAADLDRLPYLTRVFKEAMRLYPSVAVMGRRAVAGAEIDGYAIPAGADVYVSPYVTHRHPAYWQDPDAFDPDRFTPEAEAARPRYAWFPFGGGPRACIGQYFSMLEGVVGLATLLQRHRFTAVDTRVPLGLAMTLQAAGPVRVRLTARGDRP</sequence>
<dbReference type="PRINTS" id="PR00465">
    <property type="entry name" value="EP450IV"/>
</dbReference>
<evidence type="ECO:0000313" key="9">
    <source>
        <dbReference type="EMBL" id="GLW59037.1"/>
    </source>
</evidence>
<evidence type="ECO:0000256" key="6">
    <source>
        <dbReference type="ARBA" id="ARBA00023033"/>
    </source>
</evidence>
<dbReference type="PROSITE" id="PS00086">
    <property type="entry name" value="CYTOCHROME_P450"/>
    <property type="match status" value="1"/>
</dbReference>
<evidence type="ECO:0000256" key="1">
    <source>
        <dbReference type="ARBA" id="ARBA00010617"/>
    </source>
</evidence>
<comment type="similarity">
    <text evidence="1 8">Belongs to the cytochrome P450 family.</text>
</comment>
<dbReference type="OrthoDB" id="4746309at2"/>
<gene>
    <name evidence="9" type="ORF">Kpho01_70470</name>
</gene>
<dbReference type="AlphaFoldDB" id="A0A9W6UTD5"/>
<keyword evidence="6 8" id="KW-0503">Monooxygenase</keyword>
<dbReference type="PRINTS" id="PR00385">
    <property type="entry name" value="P450"/>
</dbReference>
<dbReference type="InterPro" id="IPR050196">
    <property type="entry name" value="Cytochrome_P450_Monoox"/>
</dbReference>
<keyword evidence="4 8" id="KW-0560">Oxidoreductase</keyword>
<dbReference type="InterPro" id="IPR036396">
    <property type="entry name" value="Cyt_P450_sf"/>
</dbReference>
<dbReference type="PANTHER" id="PTHR24291">
    <property type="entry name" value="CYTOCHROME P450 FAMILY 4"/>
    <property type="match status" value="1"/>
</dbReference>
<dbReference type="Pfam" id="PF00067">
    <property type="entry name" value="p450"/>
    <property type="match status" value="1"/>
</dbReference>
<dbReference type="GO" id="GO:0005506">
    <property type="term" value="F:iron ion binding"/>
    <property type="evidence" value="ECO:0007669"/>
    <property type="project" value="InterPro"/>
</dbReference>
<reference evidence="9" key="1">
    <citation type="submission" date="2023-02" db="EMBL/GenBank/DDBJ databases">
        <title>Kitasatospora phosalacinea NBRC 14362.</title>
        <authorList>
            <person name="Ichikawa N."/>
            <person name="Sato H."/>
            <person name="Tonouchi N."/>
        </authorList>
    </citation>
    <scope>NUCLEOTIDE SEQUENCE</scope>
    <source>
        <strain evidence="9">NBRC 14362</strain>
    </source>
</reference>
<evidence type="ECO:0000256" key="2">
    <source>
        <dbReference type="ARBA" id="ARBA00022617"/>
    </source>
</evidence>
<dbReference type="RefSeq" id="WP_033255478.1">
    <property type="nucleotide sequence ID" value="NZ_BSRX01000066.1"/>
</dbReference>
<evidence type="ECO:0000256" key="5">
    <source>
        <dbReference type="ARBA" id="ARBA00023004"/>
    </source>
</evidence>
<dbReference type="GO" id="GO:0020037">
    <property type="term" value="F:heme binding"/>
    <property type="evidence" value="ECO:0007669"/>
    <property type="project" value="InterPro"/>
</dbReference>
<organism evidence="9 10">
    <name type="scientific">Kitasatospora phosalacinea</name>
    <dbReference type="NCBI Taxonomy" id="2065"/>
    <lineage>
        <taxon>Bacteria</taxon>
        <taxon>Bacillati</taxon>
        <taxon>Actinomycetota</taxon>
        <taxon>Actinomycetes</taxon>
        <taxon>Kitasatosporales</taxon>
        <taxon>Streptomycetaceae</taxon>
        <taxon>Kitasatospora</taxon>
    </lineage>
</organism>
<evidence type="ECO:0000256" key="7">
    <source>
        <dbReference type="PIRSR" id="PIRSR602403-1"/>
    </source>
</evidence>
<accession>A0A9W6UTD5</accession>
<keyword evidence="3 7" id="KW-0479">Metal-binding</keyword>
<dbReference type="PANTHER" id="PTHR24291:SF50">
    <property type="entry name" value="BIFUNCTIONAL ALBAFLAVENONE MONOOXYGENASE_TERPENE SYNTHASE"/>
    <property type="match status" value="1"/>
</dbReference>
<evidence type="ECO:0000256" key="4">
    <source>
        <dbReference type="ARBA" id="ARBA00023002"/>
    </source>
</evidence>
<dbReference type="Proteomes" id="UP001165143">
    <property type="component" value="Unassembled WGS sequence"/>
</dbReference>
<keyword evidence="2 7" id="KW-0349">Heme</keyword>
<proteinExistence type="inferred from homology"/>
<comment type="caution">
    <text evidence="9">The sequence shown here is derived from an EMBL/GenBank/DDBJ whole genome shotgun (WGS) entry which is preliminary data.</text>
</comment>
<dbReference type="EMBL" id="BSRX01000066">
    <property type="protein sequence ID" value="GLW59037.1"/>
    <property type="molecule type" value="Genomic_DNA"/>
</dbReference>
<dbReference type="InterPro" id="IPR001128">
    <property type="entry name" value="Cyt_P450"/>
</dbReference>
<evidence type="ECO:0000256" key="8">
    <source>
        <dbReference type="RuleBase" id="RU000461"/>
    </source>
</evidence>
<dbReference type="InterPro" id="IPR017972">
    <property type="entry name" value="Cyt_P450_CS"/>
</dbReference>
<feature type="binding site" description="axial binding residue" evidence="7">
    <location>
        <position position="398"/>
    </location>
    <ligand>
        <name>heme</name>
        <dbReference type="ChEBI" id="CHEBI:30413"/>
    </ligand>
    <ligandPart>
        <name>Fe</name>
        <dbReference type="ChEBI" id="CHEBI:18248"/>
    </ligandPart>
</feature>
<evidence type="ECO:0000313" key="10">
    <source>
        <dbReference type="Proteomes" id="UP001165143"/>
    </source>
</evidence>
<dbReference type="SUPFAM" id="SSF48264">
    <property type="entry name" value="Cytochrome P450"/>
    <property type="match status" value="1"/>
</dbReference>
<dbReference type="GO" id="GO:0016705">
    <property type="term" value="F:oxidoreductase activity, acting on paired donors, with incorporation or reduction of molecular oxygen"/>
    <property type="evidence" value="ECO:0007669"/>
    <property type="project" value="InterPro"/>
</dbReference>
<evidence type="ECO:0000256" key="3">
    <source>
        <dbReference type="ARBA" id="ARBA00022723"/>
    </source>
</evidence>
<protein>
    <submittedName>
        <fullName evidence="9">Cytochrome P450</fullName>
    </submittedName>
</protein>
<comment type="cofactor">
    <cofactor evidence="7">
        <name>heme</name>
        <dbReference type="ChEBI" id="CHEBI:30413"/>
    </cofactor>
</comment>
<dbReference type="GO" id="GO:0004497">
    <property type="term" value="F:monooxygenase activity"/>
    <property type="evidence" value="ECO:0007669"/>
    <property type="project" value="UniProtKB-KW"/>
</dbReference>